<dbReference type="PANTHER" id="PTHR34574">
    <property type="entry name" value="CALCIUM-BINDING EF-HAND FAMILY PROTEIN-RELATED"/>
    <property type="match status" value="1"/>
</dbReference>
<dbReference type="PANTHER" id="PTHR34574:SF13">
    <property type="entry name" value="EF-HAND DOMAIN-CONTAINING PROTEIN"/>
    <property type="match status" value="1"/>
</dbReference>
<dbReference type="Gramene" id="ONK76447">
    <property type="protein sequence ID" value="ONK76447"/>
    <property type="gene ID" value="A4U43_C03F27980"/>
</dbReference>
<protein>
    <submittedName>
        <fullName evidence="1">Uncharacterized protein</fullName>
    </submittedName>
</protein>
<organism evidence="1 2">
    <name type="scientific">Asparagus officinalis</name>
    <name type="common">Garden asparagus</name>
    <dbReference type="NCBI Taxonomy" id="4686"/>
    <lineage>
        <taxon>Eukaryota</taxon>
        <taxon>Viridiplantae</taxon>
        <taxon>Streptophyta</taxon>
        <taxon>Embryophyta</taxon>
        <taxon>Tracheophyta</taxon>
        <taxon>Spermatophyta</taxon>
        <taxon>Magnoliopsida</taxon>
        <taxon>Liliopsida</taxon>
        <taxon>Asparagales</taxon>
        <taxon>Asparagaceae</taxon>
        <taxon>Asparagoideae</taxon>
        <taxon>Asparagus</taxon>
    </lineage>
</organism>
<name>A0A5P1FGB6_ASPOF</name>
<keyword evidence="2" id="KW-1185">Reference proteome</keyword>
<dbReference type="Proteomes" id="UP000243459">
    <property type="component" value="Chromosome 3"/>
</dbReference>
<evidence type="ECO:0000313" key="1">
    <source>
        <dbReference type="EMBL" id="ONK76447.1"/>
    </source>
</evidence>
<sequence length="241" mass="26578">MDGEDLKEFVGSTQFEAEAITIYSQLAHADANLQECLTMALEKLSVDHGMPPSTDPWVYGSIVEPSLQSLSAGLNEPISQEIFLEKFKKLVNNIIQRLHEHPVIVAHSENSFDGTAIRRLLSNSFELNKLLDVVWRDLPKDQSVNASKECILFALDRLAISAELPPRGTNDQVDVIVNEVIEMVNVDNIKSMNEQELKKKVADVLESLSLRLGANPIISSSNLVIDEPLASSPPPTPIPSD</sequence>
<accession>A0A5P1FGB6</accession>
<reference evidence="2" key="1">
    <citation type="journal article" date="2017" name="Nat. Commun.">
        <title>The asparagus genome sheds light on the origin and evolution of a young Y chromosome.</title>
        <authorList>
            <person name="Harkess A."/>
            <person name="Zhou J."/>
            <person name="Xu C."/>
            <person name="Bowers J.E."/>
            <person name="Van der Hulst R."/>
            <person name="Ayyampalayam S."/>
            <person name="Mercati F."/>
            <person name="Riccardi P."/>
            <person name="McKain M.R."/>
            <person name="Kakrana A."/>
            <person name="Tang H."/>
            <person name="Ray J."/>
            <person name="Groenendijk J."/>
            <person name="Arikit S."/>
            <person name="Mathioni S.M."/>
            <person name="Nakano M."/>
            <person name="Shan H."/>
            <person name="Telgmann-Rauber A."/>
            <person name="Kanno A."/>
            <person name="Yue Z."/>
            <person name="Chen H."/>
            <person name="Li W."/>
            <person name="Chen Y."/>
            <person name="Xu X."/>
            <person name="Zhang Y."/>
            <person name="Luo S."/>
            <person name="Chen H."/>
            <person name="Gao J."/>
            <person name="Mao Z."/>
            <person name="Pires J.C."/>
            <person name="Luo M."/>
            <person name="Kudrna D."/>
            <person name="Wing R.A."/>
            <person name="Meyers B.C."/>
            <person name="Yi K."/>
            <person name="Kong H."/>
            <person name="Lavrijsen P."/>
            <person name="Sunseri F."/>
            <person name="Falavigna A."/>
            <person name="Ye Y."/>
            <person name="Leebens-Mack J.H."/>
            <person name="Chen G."/>
        </authorList>
    </citation>
    <scope>NUCLEOTIDE SEQUENCE [LARGE SCALE GENOMIC DNA]</scope>
    <source>
        <strain evidence="2">cv. DH0086</strain>
    </source>
</reference>
<gene>
    <name evidence="1" type="ORF">A4U43_C03F27980</name>
</gene>
<proteinExistence type="predicted"/>
<dbReference type="AlphaFoldDB" id="A0A5P1FGB6"/>
<dbReference type="OMA" id="TLITHDS"/>
<evidence type="ECO:0000313" key="2">
    <source>
        <dbReference type="Proteomes" id="UP000243459"/>
    </source>
</evidence>
<dbReference type="EMBL" id="CM007383">
    <property type="protein sequence ID" value="ONK76447.1"/>
    <property type="molecule type" value="Genomic_DNA"/>
</dbReference>